<evidence type="ECO:0000259" key="7">
    <source>
        <dbReference type="Pfam" id="PF01915"/>
    </source>
</evidence>
<dbReference type="OrthoDB" id="9805821at2"/>
<sequence>MSLEEKVGQLFVTNVYGSQADVVTDTERAANRLAYGVDTGAEVVRKYHLGGAIYFTWTNSVQNPSQITALSNGLQAAALDSGAEVPLLVAIDQEQGIVTRVGPPATQLAGNMALGAGRSSADTRTAAQITGAELRAMGINQDFAPDADVNVNPANPVIGVRSFSSDPTLAADLTAAAVAGYQDDAGIAATAKHFPGHGDTAVDSHLGIPLITHTREQWETLDAPPFRAAIDAGVDSIMTGHIVVPALDPSGVPATLSKPIVTGVLRQELGFDGVVYTDALTMEGVRAAYTDAEIPVLALEAGVDVLLMPFEGSMDVAYQGVLDAVRSGRISERRLDQSVRRVLELKVKNGIVAAPMADPAGLAGVVGTPEHLATAQAITDRTTTLVTNDGTLPITPAGARVLVVGPDAATTGALTTSLGARGAHVTTMVTGTSPDAAMRAAAVVAAGGSDVVVALTNNAHGGTAAAANVRALLAELGATPTPLVAAAIRNPYDVAYGAGVESWLATYSVKPVAIEALARTITGEVTPQGALPVDVPAAGEGTTAYPFGAGLGW</sequence>
<dbReference type="InterPro" id="IPR002772">
    <property type="entry name" value="Glyco_hydro_3_C"/>
</dbReference>
<evidence type="ECO:0000256" key="1">
    <source>
        <dbReference type="ARBA" id="ARBA00001231"/>
    </source>
</evidence>
<reference evidence="8 9" key="1">
    <citation type="submission" date="2019-01" db="EMBL/GenBank/DDBJ databases">
        <title>Novel species of Cellulomonas.</title>
        <authorList>
            <person name="Liu Q."/>
            <person name="Xin Y.-H."/>
        </authorList>
    </citation>
    <scope>NUCLEOTIDE SEQUENCE [LARGE SCALE GENOMIC DNA]</scope>
    <source>
        <strain evidence="8 9">HLT2-17</strain>
    </source>
</reference>
<evidence type="ECO:0000256" key="5">
    <source>
        <dbReference type="ARBA" id="ARBA00023295"/>
    </source>
</evidence>
<comment type="caution">
    <text evidence="8">The sequence shown here is derived from an EMBL/GenBank/DDBJ whole genome shotgun (WGS) entry which is preliminary data.</text>
</comment>
<dbReference type="Pfam" id="PF00933">
    <property type="entry name" value="Glyco_hydro_3"/>
    <property type="match status" value="1"/>
</dbReference>
<dbReference type="InterPro" id="IPR036881">
    <property type="entry name" value="Glyco_hydro_3_C_sf"/>
</dbReference>
<evidence type="ECO:0000313" key="9">
    <source>
        <dbReference type="Proteomes" id="UP000293764"/>
    </source>
</evidence>
<dbReference type="EC" id="3.2.1.52" evidence="3"/>
<evidence type="ECO:0000256" key="3">
    <source>
        <dbReference type="ARBA" id="ARBA00012663"/>
    </source>
</evidence>
<dbReference type="GO" id="GO:0009254">
    <property type="term" value="P:peptidoglycan turnover"/>
    <property type="evidence" value="ECO:0007669"/>
    <property type="project" value="TreeGrafter"/>
</dbReference>
<accession>A0A4Q5MYC3</accession>
<dbReference type="FunFam" id="3.20.20.300:FF:000014">
    <property type="entry name" value="Beta-hexosaminidase, lipoprotein"/>
    <property type="match status" value="1"/>
</dbReference>
<dbReference type="SUPFAM" id="SSF51445">
    <property type="entry name" value="(Trans)glycosidases"/>
    <property type="match status" value="1"/>
</dbReference>
<evidence type="ECO:0000259" key="6">
    <source>
        <dbReference type="Pfam" id="PF00933"/>
    </source>
</evidence>
<feature type="domain" description="Glycoside hydrolase family 3 C-terminal" evidence="7">
    <location>
        <begin position="384"/>
        <end position="552"/>
    </location>
</feature>
<proteinExistence type="inferred from homology"/>
<comment type="catalytic activity">
    <reaction evidence="1">
        <text>Hydrolysis of terminal non-reducing N-acetyl-D-hexosamine residues in N-acetyl-beta-D-hexosaminides.</text>
        <dbReference type="EC" id="3.2.1.52"/>
    </reaction>
</comment>
<dbReference type="InterPro" id="IPR001764">
    <property type="entry name" value="Glyco_hydro_3_N"/>
</dbReference>
<dbReference type="InterPro" id="IPR017853">
    <property type="entry name" value="GH"/>
</dbReference>
<dbReference type="Gene3D" id="3.20.20.300">
    <property type="entry name" value="Glycoside hydrolase, family 3, N-terminal domain"/>
    <property type="match status" value="1"/>
</dbReference>
<organism evidence="8 9">
    <name type="scientific">Pengzhenrongella frigida</name>
    <dbReference type="NCBI Taxonomy" id="1259133"/>
    <lineage>
        <taxon>Bacteria</taxon>
        <taxon>Bacillati</taxon>
        <taxon>Actinomycetota</taxon>
        <taxon>Actinomycetes</taxon>
        <taxon>Micrococcales</taxon>
        <taxon>Pengzhenrongella</taxon>
    </lineage>
</organism>
<dbReference type="PANTHER" id="PTHR30480:SF13">
    <property type="entry name" value="BETA-HEXOSAMINIDASE"/>
    <property type="match status" value="1"/>
</dbReference>
<dbReference type="SUPFAM" id="SSF52279">
    <property type="entry name" value="Beta-D-glucan exohydrolase, C-terminal domain"/>
    <property type="match status" value="1"/>
</dbReference>
<dbReference type="AlphaFoldDB" id="A0A4Q5MYC3"/>
<gene>
    <name evidence="8" type="ORF">EUA98_16365</name>
</gene>
<evidence type="ECO:0000256" key="2">
    <source>
        <dbReference type="ARBA" id="ARBA00005336"/>
    </source>
</evidence>
<evidence type="ECO:0000313" key="8">
    <source>
        <dbReference type="EMBL" id="RYV49903.1"/>
    </source>
</evidence>
<dbReference type="GO" id="GO:0005975">
    <property type="term" value="P:carbohydrate metabolic process"/>
    <property type="evidence" value="ECO:0007669"/>
    <property type="project" value="InterPro"/>
</dbReference>
<dbReference type="Pfam" id="PF01915">
    <property type="entry name" value="Glyco_hydro_3_C"/>
    <property type="match status" value="1"/>
</dbReference>
<comment type="similarity">
    <text evidence="2">Belongs to the glycosyl hydrolase 3 family.</text>
</comment>
<protein>
    <recommendedName>
        <fullName evidence="3">beta-N-acetylhexosaminidase</fullName>
        <ecNumber evidence="3">3.2.1.52</ecNumber>
    </recommendedName>
</protein>
<dbReference type="InterPro" id="IPR036962">
    <property type="entry name" value="Glyco_hydro_3_N_sf"/>
</dbReference>
<evidence type="ECO:0000256" key="4">
    <source>
        <dbReference type="ARBA" id="ARBA00022801"/>
    </source>
</evidence>
<dbReference type="GO" id="GO:0004563">
    <property type="term" value="F:beta-N-acetylhexosaminidase activity"/>
    <property type="evidence" value="ECO:0007669"/>
    <property type="project" value="UniProtKB-EC"/>
</dbReference>
<feature type="domain" description="Glycoside hydrolase family 3 N-terminal" evidence="6">
    <location>
        <begin position="3"/>
        <end position="345"/>
    </location>
</feature>
<dbReference type="Proteomes" id="UP000293764">
    <property type="component" value="Unassembled WGS sequence"/>
</dbReference>
<dbReference type="PANTHER" id="PTHR30480">
    <property type="entry name" value="BETA-HEXOSAMINIDASE-RELATED"/>
    <property type="match status" value="1"/>
</dbReference>
<name>A0A4Q5MYC3_9MICO</name>
<keyword evidence="9" id="KW-1185">Reference proteome</keyword>
<dbReference type="EMBL" id="SDWW01000048">
    <property type="protein sequence ID" value="RYV49903.1"/>
    <property type="molecule type" value="Genomic_DNA"/>
</dbReference>
<dbReference type="Gene3D" id="3.40.50.1700">
    <property type="entry name" value="Glycoside hydrolase family 3 C-terminal domain"/>
    <property type="match status" value="1"/>
</dbReference>
<keyword evidence="4 8" id="KW-0378">Hydrolase</keyword>
<dbReference type="InterPro" id="IPR050226">
    <property type="entry name" value="NagZ_Beta-hexosaminidase"/>
</dbReference>
<keyword evidence="5" id="KW-0326">Glycosidase</keyword>